<evidence type="ECO:0000259" key="7">
    <source>
        <dbReference type="PROSITE" id="PS51382"/>
    </source>
</evidence>
<evidence type="ECO:0000256" key="2">
    <source>
        <dbReference type="ARBA" id="ARBA00008335"/>
    </source>
</evidence>
<evidence type="ECO:0000256" key="1">
    <source>
        <dbReference type="ARBA" id="ARBA00004141"/>
    </source>
</evidence>
<evidence type="ECO:0000256" key="5">
    <source>
        <dbReference type="ARBA" id="ARBA00023136"/>
    </source>
</evidence>
<feature type="transmembrane region" description="Helical" evidence="6">
    <location>
        <begin position="433"/>
        <end position="450"/>
    </location>
</feature>
<organism evidence="8 9">
    <name type="scientific">Thalassiosira pseudonana</name>
    <name type="common">Marine diatom</name>
    <name type="synonym">Cyclotella nana</name>
    <dbReference type="NCBI Taxonomy" id="35128"/>
    <lineage>
        <taxon>Eukaryota</taxon>
        <taxon>Sar</taxon>
        <taxon>Stramenopiles</taxon>
        <taxon>Ochrophyta</taxon>
        <taxon>Bacillariophyta</taxon>
        <taxon>Coscinodiscophyceae</taxon>
        <taxon>Thalassiosirophycidae</taxon>
        <taxon>Thalassiosirales</taxon>
        <taxon>Thalassiosiraceae</taxon>
        <taxon>Thalassiosira</taxon>
    </lineage>
</organism>
<evidence type="ECO:0000256" key="6">
    <source>
        <dbReference type="SAM" id="Phobius"/>
    </source>
</evidence>
<dbReference type="InterPro" id="IPR011701">
    <property type="entry name" value="MFS"/>
</dbReference>
<dbReference type="PaxDb" id="35128-Thaps32092"/>
<feature type="transmembrane region" description="Helical" evidence="6">
    <location>
        <begin position="512"/>
        <end position="532"/>
    </location>
</feature>
<comment type="subcellular location">
    <subcellularLocation>
        <location evidence="1">Membrane</location>
        <topology evidence="1">Multi-pass membrane protein</topology>
    </subcellularLocation>
</comment>
<dbReference type="GO" id="GO:0022857">
    <property type="term" value="F:transmembrane transporter activity"/>
    <property type="evidence" value="ECO:0000318"/>
    <property type="project" value="GO_Central"/>
</dbReference>
<reference evidence="8 9" key="1">
    <citation type="journal article" date="2004" name="Science">
        <title>The genome of the diatom Thalassiosira pseudonana: ecology, evolution, and metabolism.</title>
        <authorList>
            <person name="Armbrust E.V."/>
            <person name="Berges J.A."/>
            <person name="Bowler C."/>
            <person name="Green B.R."/>
            <person name="Martinez D."/>
            <person name="Putnam N.H."/>
            <person name="Zhou S."/>
            <person name="Allen A.E."/>
            <person name="Apt K.E."/>
            <person name="Bechner M."/>
            <person name="Brzezinski M.A."/>
            <person name="Chaal B.K."/>
            <person name="Chiovitti A."/>
            <person name="Davis A.K."/>
            <person name="Demarest M.S."/>
            <person name="Detter J.C."/>
            <person name="Glavina T."/>
            <person name="Goodstein D."/>
            <person name="Hadi M.Z."/>
            <person name="Hellsten U."/>
            <person name="Hildebrand M."/>
            <person name="Jenkins B.D."/>
            <person name="Jurka J."/>
            <person name="Kapitonov V.V."/>
            <person name="Kroger N."/>
            <person name="Lau W.W."/>
            <person name="Lane T.W."/>
            <person name="Larimer F.W."/>
            <person name="Lippmeier J.C."/>
            <person name="Lucas S."/>
            <person name="Medina M."/>
            <person name="Montsant A."/>
            <person name="Obornik M."/>
            <person name="Parker M.S."/>
            <person name="Palenik B."/>
            <person name="Pazour G.J."/>
            <person name="Richardson P.M."/>
            <person name="Rynearson T.A."/>
            <person name="Saito M.A."/>
            <person name="Schwartz D.C."/>
            <person name="Thamatrakoln K."/>
            <person name="Valentin K."/>
            <person name="Vardi A."/>
            <person name="Wilkerson F.P."/>
            <person name="Rokhsar D.S."/>
        </authorList>
    </citation>
    <scope>NUCLEOTIDE SEQUENCE [LARGE SCALE GENOMIC DNA]</scope>
    <source>
        <strain evidence="8 9">CCMP1335</strain>
    </source>
</reference>
<feature type="domain" description="SPX" evidence="7">
    <location>
        <begin position="1"/>
        <end position="154"/>
    </location>
</feature>
<dbReference type="Proteomes" id="UP000001449">
    <property type="component" value="Chromosome 2"/>
</dbReference>
<dbReference type="OMA" id="MTNYYIV"/>
<dbReference type="RefSeq" id="XP_002287684.1">
    <property type="nucleotide sequence ID" value="XM_002287648.1"/>
</dbReference>
<evidence type="ECO:0000256" key="3">
    <source>
        <dbReference type="ARBA" id="ARBA00022692"/>
    </source>
</evidence>
<dbReference type="InterPro" id="IPR045264">
    <property type="entry name" value="SPXM_SPX_plant"/>
</dbReference>
<dbReference type="PANTHER" id="PTHR23510">
    <property type="entry name" value="INNER MEMBRANE TRANSPORT PROTEIN YAJR"/>
    <property type="match status" value="1"/>
</dbReference>
<feature type="transmembrane region" description="Helical" evidence="6">
    <location>
        <begin position="672"/>
        <end position="691"/>
    </location>
</feature>
<keyword evidence="3 6" id="KW-0812">Transmembrane</keyword>
<feature type="transmembrane region" description="Helical" evidence="6">
    <location>
        <begin position="574"/>
        <end position="592"/>
    </location>
</feature>
<dbReference type="AlphaFoldDB" id="B8BTN8"/>
<dbReference type="InterPro" id="IPR004331">
    <property type="entry name" value="SPX_dom"/>
</dbReference>
<dbReference type="PROSITE" id="PS51382">
    <property type="entry name" value="SPX"/>
    <property type="match status" value="1"/>
</dbReference>
<comment type="similarity">
    <text evidence="2">Belongs to the major facilitator superfamily.</text>
</comment>
<dbReference type="PANTHER" id="PTHR23510:SF64">
    <property type="entry name" value="INNER MEMBRANE TRANSPORT PROTEIN YAJR"/>
    <property type="match status" value="1"/>
</dbReference>
<proteinExistence type="inferred from homology"/>
<evidence type="ECO:0000313" key="8">
    <source>
        <dbReference type="EMBL" id="EED95127.1"/>
    </source>
</evidence>
<dbReference type="GO" id="GO:0016020">
    <property type="term" value="C:membrane"/>
    <property type="evidence" value="ECO:0000318"/>
    <property type="project" value="GO_Central"/>
</dbReference>
<dbReference type="SUPFAM" id="SSF103473">
    <property type="entry name" value="MFS general substrate transporter"/>
    <property type="match status" value="1"/>
</dbReference>
<feature type="transmembrane region" description="Helical" evidence="6">
    <location>
        <begin position="598"/>
        <end position="615"/>
    </location>
</feature>
<gene>
    <name evidence="8" type="ORF">THAPSDRAFT_32092</name>
</gene>
<dbReference type="eggNOG" id="KOG2325">
    <property type="taxonomic scope" value="Eukaryota"/>
</dbReference>
<dbReference type="GeneID" id="7442243"/>
<feature type="transmembrane region" description="Helical" evidence="6">
    <location>
        <begin position="544"/>
        <end position="562"/>
    </location>
</feature>
<dbReference type="KEGG" id="tps:THAPSDRAFT_32092"/>
<dbReference type="CDD" id="cd14479">
    <property type="entry name" value="SPX-MFS_plant"/>
    <property type="match status" value="1"/>
</dbReference>
<accession>B8BTN8</accession>
<name>B8BTN8_THAPS</name>
<dbReference type="HOGENOM" id="CLU_025236_1_0_1"/>
<keyword evidence="5 6" id="KW-0472">Membrane</keyword>
<dbReference type="eggNOG" id="KOG1161">
    <property type="taxonomic scope" value="Eukaryota"/>
</dbReference>
<dbReference type="Gene3D" id="1.20.1250.20">
    <property type="entry name" value="MFS general substrate transporter like domains"/>
    <property type="match status" value="1"/>
</dbReference>
<evidence type="ECO:0000313" key="9">
    <source>
        <dbReference type="Proteomes" id="UP000001449"/>
    </source>
</evidence>
<keyword evidence="9" id="KW-1185">Reference proteome</keyword>
<evidence type="ECO:0000256" key="4">
    <source>
        <dbReference type="ARBA" id="ARBA00022989"/>
    </source>
</evidence>
<feature type="transmembrane region" description="Helical" evidence="6">
    <location>
        <begin position="389"/>
        <end position="413"/>
    </location>
</feature>
<dbReference type="EMBL" id="CM000639">
    <property type="protein sequence ID" value="EED95127.1"/>
    <property type="molecule type" value="Genomic_DNA"/>
</dbReference>
<dbReference type="InterPro" id="IPR051068">
    <property type="entry name" value="MFS_Domain-Containing_Protein"/>
</dbReference>
<protein>
    <recommendedName>
        <fullName evidence="7">SPX domain-containing protein</fullName>
    </recommendedName>
</protein>
<reference evidence="8 9" key="2">
    <citation type="journal article" date="2008" name="Nature">
        <title>The Phaeodactylum genome reveals the evolutionary history of diatom genomes.</title>
        <authorList>
            <person name="Bowler C."/>
            <person name="Allen A.E."/>
            <person name="Badger J.H."/>
            <person name="Grimwood J."/>
            <person name="Jabbari K."/>
            <person name="Kuo A."/>
            <person name="Maheswari U."/>
            <person name="Martens C."/>
            <person name="Maumus F."/>
            <person name="Otillar R.P."/>
            <person name="Rayko E."/>
            <person name="Salamov A."/>
            <person name="Vandepoele K."/>
            <person name="Beszteri B."/>
            <person name="Gruber A."/>
            <person name="Heijde M."/>
            <person name="Katinka M."/>
            <person name="Mock T."/>
            <person name="Valentin K."/>
            <person name="Verret F."/>
            <person name="Berges J.A."/>
            <person name="Brownlee C."/>
            <person name="Cadoret J.P."/>
            <person name="Chiovitti A."/>
            <person name="Choi C.J."/>
            <person name="Coesel S."/>
            <person name="De Martino A."/>
            <person name="Detter J.C."/>
            <person name="Durkin C."/>
            <person name="Falciatore A."/>
            <person name="Fournet J."/>
            <person name="Haruta M."/>
            <person name="Huysman M.J."/>
            <person name="Jenkins B.D."/>
            <person name="Jiroutova K."/>
            <person name="Jorgensen R.E."/>
            <person name="Joubert Y."/>
            <person name="Kaplan A."/>
            <person name="Kroger N."/>
            <person name="Kroth P.G."/>
            <person name="La Roche J."/>
            <person name="Lindquist E."/>
            <person name="Lommer M."/>
            <person name="Martin-Jezequel V."/>
            <person name="Lopez P.J."/>
            <person name="Lucas S."/>
            <person name="Mangogna M."/>
            <person name="McGinnis K."/>
            <person name="Medlin L.K."/>
            <person name="Montsant A."/>
            <person name="Oudot-Le Secq M.P."/>
            <person name="Napoli C."/>
            <person name="Obornik M."/>
            <person name="Parker M.S."/>
            <person name="Petit J.L."/>
            <person name="Porcel B.M."/>
            <person name="Poulsen N."/>
            <person name="Robison M."/>
            <person name="Rychlewski L."/>
            <person name="Rynearson T.A."/>
            <person name="Schmutz J."/>
            <person name="Shapiro H."/>
            <person name="Siaut M."/>
            <person name="Stanley M."/>
            <person name="Sussman M.R."/>
            <person name="Taylor A.R."/>
            <person name="Vardi A."/>
            <person name="von Dassow P."/>
            <person name="Vyverman W."/>
            <person name="Willis A."/>
            <person name="Wyrwicz L.S."/>
            <person name="Rokhsar D.S."/>
            <person name="Weissenbach J."/>
            <person name="Armbrust E.V."/>
            <person name="Green B.R."/>
            <person name="Van de Peer Y."/>
            <person name="Grigoriev I.V."/>
        </authorList>
    </citation>
    <scope>NUCLEOTIDE SEQUENCE [LARGE SCALE GENOMIC DNA]</scope>
    <source>
        <strain evidence="8 9">CCMP1335</strain>
    </source>
</reference>
<dbReference type="InterPro" id="IPR036259">
    <property type="entry name" value="MFS_trans_sf"/>
</dbReference>
<sequence length="701" mass="78284">MHFGKKLLETRYEPWAFYYLDYSELKVILEQDANNDQLAVVHHNTPSTTTLGRFTSSLRYSFRDTTLRFQTELDHQVNRVVLFFLRQQGVIADRISRLVEAEEPPSDLNEQLQSAATDLWHLIQYVDMNVTAIRKILKKHDRAVRGRRVLSNRYLFPTSQHHLELLPLLEYGGIDSMIQTVQDLWQDHALFLEVGGDVEDNGYGSTTNATLSVQNDSILRSILAARQNLQSTSEFVDMLAAQMLLSTEEDTSQEGRLYEKRRLSNWLNFCSTFLHLTDYYVVAPGCGSYAAMMAGGDESLAGMIIGMNSVAALISTLIYSWWTSWSYRGPLICATTCQIVGDVVYALALPLGGSLRMVMLGRLISGFGSARALNRRYIADTFAPKERTAASAAFVTAGALGTSAGPALAAGLYALVPDASKSPYWRVENAPCWVMVVVWFIYLALIIRYFEEPERPDQEAKEGKTKIELSVHHDEVKGLVSERPTVNVFAQSTNADTETQPLWRNVPVMITFLIYFVLKFILESLLSSTAVLSGYYFDWNDGQSGSYLAVLGLLVLPANWVVARVAQRYDDRELIFAIEACMLFGCLAILDYTTTYKATQYIFASCSIFVATNALEGPTMSLLSKSIPKYYRRGFWNVGLLATESGTLGRAVGDVILTMCGASGLQCILNNAFSAMSALSVVCILVTLYFYKSLSPREKDD</sequence>
<dbReference type="InParanoid" id="B8BTN8"/>
<feature type="transmembrane region" description="Helical" evidence="6">
    <location>
        <begin position="300"/>
        <end position="323"/>
    </location>
</feature>
<keyword evidence="4 6" id="KW-1133">Transmembrane helix</keyword>
<dbReference type="Pfam" id="PF07690">
    <property type="entry name" value="MFS_1"/>
    <property type="match status" value="1"/>
</dbReference>